<dbReference type="Pfam" id="PF13855">
    <property type="entry name" value="LRR_8"/>
    <property type="match status" value="1"/>
</dbReference>
<sequence length="245" mass="27406">MTTTTDFPRGAFKNDTKRLSIQKSNIKNLTKEDFVGLPALVYLHFLNGTKVSYVNLRGNSIVKIDSDAMRGGQINTFICNYCGLTTDKVFGNDSFLLQMTSLRRLDLGFNEITHVPKDAFKGLSNITLLRLYYNNISAIEENPFTAFTDLKSFEIQKNPFKCDCHLGWFHEFSLSHFKTQHGGDQLLKNMTCASPTNLADKKFSDLETSQFCCTAINSPGPVCDVDSNRTTVLPDSKGTTVRPTS</sequence>
<dbReference type="EMBL" id="CACRXK020037602">
    <property type="protein sequence ID" value="CAB4045100.1"/>
    <property type="molecule type" value="Genomic_DNA"/>
</dbReference>
<dbReference type="PANTHER" id="PTHR24369">
    <property type="entry name" value="ANTIGEN BSP, PUTATIVE-RELATED"/>
    <property type="match status" value="1"/>
</dbReference>
<dbReference type="PANTHER" id="PTHR24369:SF210">
    <property type="entry name" value="CHAOPTIN-RELATED"/>
    <property type="match status" value="1"/>
</dbReference>
<reference evidence="1" key="1">
    <citation type="submission" date="2020-04" db="EMBL/GenBank/DDBJ databases">
        <authorList>
            <person name="Alioto T."/>
            <person name="Alioto T."/>
            <person name="Gomez Garrido J."/>
        </authorList>
    </citation>
    <scope>NUCLEOTIDE SEQUENCE</scope>
    <source>
        <strain evidence="1">A484AB</strain>
    </source>
</reference>
<dbReference type="SMART" id="SM00082">
    <property type="entry name" value="LRRCT"/>
    <property type="match status" value="1"/>
</dbReference>
<dbReference type="Gene3D" id="3.80.10.10">
    <property type="entry name" value="Ribonuclease Inhibitor"/>
    <property type="match status" value="1"/>
</dbReference>
<dbReference type="Proteomes" id="UP001152795">
    <property type="component" value="Unassembled WGS sequence"/>
</dbReference>
<keyword evidence="2" id="KW-1185">Reference proteome</keyword>
<dbReference type="GO" id="GO:0005886">
    <property type="term" value="C:plasma membrane"/>
    <property type="evidence" value="ECO:0007669"/>
    <property type="project" value="TreeGrafter"/>
</dbReference>
<dbReference type="SUPFAM" id="SSF52058">
    <property type="entry name" value="L domain-like"/>
    <property type="match status" value="1"/>
</dbReference>
<organism evidence="1 2">
    <name type="scientific">Paramuricea clavata</name>
    <name type="common">Red gorgonian</name>
    <name type="synonym">Violescent sea-whip</name>
    <dbReference type="NCBI Taxonomy" id="317549"/>
    <lineage>
        <taxon>Eukaryota</taxon>
        <taxon>Metazoa</taxon>
        <taxon>Cnidaria</taxon>
        <taxon>Anthozoa</taxon>
        <taxon>Octocorallia</taxon>
        <taxon>Malacalcyonacea</taxon>
        <taxon>Plexauridae</taxon>
        <taxon>Paramuricea</taxon>
    </lineage>
</organism>
<gene>
    <name evidence="1" type="ORF">PACLA_8A029357</name>
</gene>
<dbReference type="InterPro" id="IPR001611">
    <property type="entry name" value="Leu-rich_rpt"/>
</dbReference>
<proteinExistence type="predicted"/>
<comment type="caution">
    <text evidence="1">The sequence shown here is derived from an EMBL/GenBank/DDBJ whole genome shotgun (WGS) entry which is preliminary data.</text>
</comment>
<protein>
    <submittedName>
        <fullName evidence="1">Slit homolog 3</fullName>
    </submittedName>
</protein>
<dbReference type="SMART" id="SM00369">
    <property type="entry name" value="LRR_TYP"/>
    <property type="match status" value="2"/>
</dbReference>
<name>A0A7D9MCW6_PARCT</name>
<dbReference type="InterPro" id="IPR000483">
    <property type="entry name" value="Cys-rich_flank_reg_C"/>
</dbReference>
<evidence type="ECO:0000313" key="2">
    <source>
        <dbReference type="Proteomes" id="UP001152795"/>
    </source>
</evidence>
<dbReference type="InterPro" id="IPR050541">
    <property type="entry name" value="LRR_TM_domain-containing"/>
</dbReference>
<dbReference type="InterPro" id="IPR032675">
    <property type="entry name" value="LRR_dom_sf"/>
</dbReference>
<accession>A0A7D9MCW6</accession>
<evidence type="ECO:0000313" key="1">
    <source>
        <dbReference type="EMBL" id="CAB4045100.1"/>
    </source>
</evidence>
<dbReference type="PROSITE" id="PS51450">
    <property type="entry name" value="LRR"/>
    <property type="match status" value="1"/>
</dbReference>
<feature type="non-terminal residue" evidence="1">
    <location>
        <position position="245"/>
    </location>
</feature>
<dbReference type="InterPro" id="IPR003591">
    <property type="entry name" value="Leu-rich_rpt_typical-subtyp"/>
</dbReference>
<dbReference type="OrthoDB" id="283575at2759"/>
<dbReference type="AlphaFoldDB" id="A0A7D9MCW6"/>